<dbReference type="Pfam" id="PF16913">
    <property type="entry name" value="PUNUT"/>
    <property type="match status" value="1"/>
</dbReference>
<comment type="caution">
    <text evidence="7">Lacks conserved residue(s) required for the propagation of feature annotation.</text>
</comment>
<feature type="transmembrane region" description="Helical" evidence="7">
    <location>
        <begin position="148"/>
        <end position="170"/>
    </location>
</feature>
<evidence type="ECO:0000313" key="10">
    <source>
        <dbReference type="Proteomes" id="UP001419268"/>
    </source>
</evidence>
<keyword evidence="3 7" id="KW-0813">Transport</keyword>
<comment type="caution">
    <text evidence="9">The sequence shown here is derived from an EMBL/GenBank/DDBJ whole genome shotgun (WGS) entry which is preliminary data.</text>
</comment>
<keyword evidence="10" id="KW-1185">Reference proteome</keyword>
<dbReference type="InterPro" id="IPR030182">
    <property type="entry name" value="PUP_plant"/>
</dbReference>
<dbReference type="GO" id="GO:0005345">
    <property type="term" value="F:purine nucleobase transmembrane transporter activity"/>
    <property type="evidence" value="ECO:0007669"/>
    <property type="project" value="UniProtKB-UniRule"/>
</dbReference>
<keyword evidence="5 7" id="KW-1133">Transmembrane helix</keyword>
<feature type="transmembrane region" description="Helical" evidence="7">
    <location>
        <begin position="290"/>
        <end position="312"/>
    </location>
</feature>
<keyword evidence="4 7" id="KW-0812">Transmembrane</keyword>
<comment type="subcellular location">
    <subcellularLocation>
        <location evidence="1 7">Membrane</location>
        <topology evidence="1 7">Multi-pass membrane protein</topology>
    </subcellularLocation>
</comment>
<evidence type="ECO:0000256" key="4">
    <source>
        <dbReference type="ARBA" id="ARBA00022692"/>
    </source>
</evidence>
<feature type="transmembrane region" description="Helical" evidence="7">
    <location>
        <begin position="121"/>
        <end position="141"/>
    </location>
</feature>
<feature type="transmembrane region" description="Helical" evidence="7">
    <location>
        <begin position="83"/>
        <end position="101"/>
    </location>
</feature>
<dbReference type="GO" id="GO:0016020">
    <property type="term" value="C:membrane"/>
    <property type="evidence" value="ECO:0007669"/>
    <property type="project" value="UniProtKB-SubCell"/>
</dbReference>
<evidence type="ECO:0000313" key="9">
    <source>
        <dbReference type="EMBL" id="KAK9110967.1"/>
    </source>
</evidence>
<dbReference type="AlphaFoldDB" id="A0AAP0I995"/>
<sequence>MEAQHQTCINTSIIDDEDLEGQTHVHDQEVIPSPSPSPTKPSIAKLGFLLPCCICVAVSVIGCRILLGLYFRHGGSHKWFSCWVQNIGFPLLAPPFWLIIYKKEVSKGKRSLGEVVMEPKLFMYGAALGLFGGLISLMYAIGMSSLPVSTLSLLTSTQLAFTAFFSFLIVKQKLTFYSINAVALMILGALVLALHTSGDRPEGVSRGRYLQGFFMAIGVAASGGLSTPMVELCYLRNRRKGPVNYAVVLQFQFVMNAFSALFSTCGVIASKEILGIRREAKEYGLGEMKYYIIVVVYATLAQFNSIGFMGILYCTSSLFLGVFTVILLPITQIIAAITFHEKYTAEKGMSLVLCLWGFTSYFVGKCARRTCNTNKTVPPITIQADEDEDEAVTESSSPRFVANPRLNP</sequence>
<dbReference type="PANTHER" id="PTHR31376:SF105">
    <property type="entry name" value="PURINE PERMEASE-RELATED"/>
    <property type="match status" value="1"/>
</dbReference>
<evidence type="ECO:0000256" key="5">
    <source>
        <dbReference type="ARBA" id="ARBA00022989"/>
    </source>
</evidence>
<evidence type="ECO:0000256" key="3">
    <source>
        <dbReference type="ARBA" id="ARBA00022448"/>
    </source>
</evidence>
<protein>
    <recommendedName>
        <fullName evidence="7">Probable purine permease</fullName>
    </recommendedName>
</protein>
<dbReference type="Proteomes" id="UP001419268">
    <property type="component" value="Unassembled WGS sequence"/>
</dbReference>
<evidence type="ECO:0000256" key="2">
    <source>
        <dbReference type="ARBA" id="ARBA00006213"/>
    </source>
</evidence>
<dbReference type="InterPro" id="IPR037185">
    <property type="entry name" value="EmrE-like"/>
</dbReference>
<dbReference type="EMBL" id="JBBNAG010000008">
    <property type="protein sequence ID" value="KAK9110967.1"/>
    <property type="molecule type" value="Genomic_DNA"/>
</dbReference>
<keyword evidence="6 7" id="KW-0472">Membrane</keyword>
<proteinExistence type="inferred from homology"/>
<evidence type="ECO:0000256" key="8">
    <source>
        <dbReference type="SAM" id="MobiDB-lite"/>
    </source>
</evidence>
<feature type="transmembrane region" description="Helical" evidence="7">
    <location>
        <begin position="318"/>
        <end position="339"/>
    </location>
</feature>
<dbReference type="GO" id="GO:0015211">
    <property type="term" value="F:purine nucleoside transmembrane transporter activity"/>
    <property type="evidence" value="ECO:0007669"/>
    <property type="project" value="UniProtKB-UniRule"/>
</dbReference>
<dbReference type="PANTHER" id="PTHR31376">
    <property type="entry name" value="OS09G0467300 PROTEIN-RELATED"/>
    <property type="match status" value="1"/>
</dbReference>
<feature type="transmembrane region" description="Helical" evidence="7">
    <location>
        <begin position="207"/>
        <end position="225"/>
    </location>
</feature>
<comment type="similarity">
    <text evidence="2 7">Belongs to the purine permeases (TC 2.A.7.14) family.</text>
</comment>
<evidence type="ECO:0000256" key="6">
    <source>
        <dbReference type="ARBA" id="ARBA00023136"/>
    </source>
</evidence>
<evidence type="ECO:0000256" key="1">
    <source>
        <dbReference type="ARBA" id="ARBA00004141"/>
    </source>
</evidence>
<feature type="transmembrane region" description="Helical" evidence="7">
    <location>
        <begin position="245"/>
        <end position="269"/>
    </location>
</feature>
<organism evidence="9 10">
    <name type="scientific">Stephania cephalantha</name>
    <dbReference type="NCBI Taxonomy" id="152367"/>
    <lineage>
        <taxon>Eukaryota</taxon>
        <taxon>Viridiplantae</taxon>
        <taxon>Streptophyta</taxon>
        <taxon>Embryophyta</taxon>
        <taxon>Tracheophyta</taxon>
        <taxon>Spermatophyta</taxon>
        <taxon>Magnoliopsida</taxon>
        <taxon>Ranunculales</taxon>
        <taxon>Menispermaceae</taxon>
        <taxon>Menispermoideae</taxon>
        <taxon>Cissampelideae</taxon>
        <taxon>Stephania</taxon>
    </lineage>
</organism>
<name>A0AAP0I995_9MAGN</name>
<gene>
    <name evidence="9" type="ORF">Scep_018486</name>
</gene>
<feature type="transmembrane region" description="Helical" evidence="7">
    <location>
        <begin position="176"/>
        <end position="195"/>
    </location>
</feature>
<evidence type="ECO:0000256" key="7">
    <source>
        <dbReference type="RuleBase" id="RU368015"/>
    </source>
</evidence>
<reference evidence="9 10" key="1">
    <citation type="submission" date="2024-01" db="EMBL/GenBank/DDBJ databases">
        <title>Genome assemblies of Stephania.</title>
        <authorList>
            <person name="Yang L."/>
        </authorList>
    </citation>
    <scope>NUCLEOTIDE SEQUENCE [LARGE SCALE GENOMIC DNA]</scope>
    <source>
        <strain evidence="9">JXDWG</strain>
        <tissue evidence="9">Leaf</tissue>
    </source>
</reference>
<accession>A0AAP0I995</accession>
<feature type="transmembrane region" description="Helical" evidence="7">
    <location>
        <begin position="48"/>
        <end position="71"/>
    </location>
</feature>
<feature type="region of interest" description="Disordered" evidence="8">
    <location>
        <begin position="387"/>
        <end position="408"/>
    </location>
</feature>
<dbReference type="SUPFAM" id="SSF103481">
    <property type="entry name" value="Multidrug resistance efflux transporter EmrE"/>
    <property type="match status" value="1"/>
</dbReference>